<dbReference type="Gene3D" id="2.60.40.3500">
    <property type="match status" value="1"/>
</dbReference>
<dbReference type="AlphaFoldDB" id="A0A1G5PKF5"/>
<dbReference type="GO" id="GO:0071555">
    <property type="term" value="P:cell wall organization"/>
    <property type="evidence" value="ECO:0007669"/>
    <property type="project" value="UniProtKB-KW"/>
</dbReference>
<dbReference type="InterPro" id="IPR002508">
    <property type="entry name" value="MurNAc-LAA_cat"/>
</dbReference>
<dbReference type="PANTHER" id="PTHR30404:SF6">
    <property type="entry name" value="N-ACETYLMURAMOYL-L-ALANINE AMIDASE AMIB"/>
    <property type="match status" value="1"/>
</dbReference>
<evidence type="ECO:0000313" key="12">
    <source>
        <dbReference type="EMBL" id="SCZ49846.1"/>
    </source>
</evidence>
<sequence length="428" mass="47032">MRWFKVLCTFVLLLFGTSGFAQERIDGLRAWPAPDHTRLVFDLSGPVKHKLFTLSNPERVVIDIEDAALTTSLKDRDFGKLLKGIRSGIRNETDLRVVLDLDEETRPKSFALSPNDQYGHRLVIDLEKSGGSSPVRRLNQVARAREVLVAIDAGHGGEDPGASGPSGVREKSVVLAIARKLASLINKEPGMRAILTRDGDYYLSLLKRVEKARQANADLFVSIHADAFRDSRVKGASVFILSNNGASSEHARLLAHKENSSDLIGGVSLDGKDNLLASVLLDLSQTASNEASYHVAEQVLRDIKQVGKIHKRKVERAAFRVLKAPDIPSLLIETAFISNPSDERALVSPDHQYKMARAIKNGIHNYFQQYPPPGTLMAERQTHVIARGDTLSEIARQYRVSADAIRSFNGLSNNTIRVGQVLQIPGGG</sequence>
<dbReference type="PROSITE" id="PS51782">
    <property type="entry name" value="LYSM"/>
    <property type="match status" value="1"/>
</dbReference>
<gene>
    <name evidence="12" type="ORF">SAMN03097708_00277</name>
</gene>
<evidence type="ECO:0000256" key="6">
    <source>
        <dbReference type="ARBA" id="ARBA00022764"/>
    </source>
</evidence>
<feature type="chain" id="PRO_5011505975" description="N-acetylmuramoyl-L-alanine amidase AmiC" evidence="10">
    <location>
        <begin position="22"/>
        <end position="428"/>
    </location>
</feature>
<keyword evidence="6" id="KW-0574">Periplasm</keyword>
<evidence type="ECO:0000256" key="8">
    <source>
        <dbReference type="ARBA" id="ARBA00023316"/>
    </source>
</evidence>
<protein>
    <recommendedName>
        <fullName evidence="9">N-acetylmuramoyl-L-alanine amidase AmiC</fullName>
        <ecNumber evidence="4">3.5.1.28</ecNumber>
    </recommendedName>
</protein>
<dbReference type="EC" id="3.5.1.28" evidence="4"/>
<dbReference type="SUPFAM" id="SSF53187">
    <property type="entry name" value="Zn-dependent exopeptidases"/>
    <property type="match status" value="1"/>
</dbReference>
<keyword evidence="13" id="KW-1185">Reference proteome</keyword>
<dbReference type="InterPro" id="IPR050695">
    <property type="entry name" value="N-acetylmuramoyl_amidase_3"/>
</dbReference>
<evidence type="ECO:0000256" key="9">
    <source>
        <dbReference type="ARBA" id="ARBA00074581"/>
    </source>
</evidence>
<dbReference type="Pfam" id="PF11741">
    <property type="entry name" value="AMIN"/>
    <property type="match status" value="1"/>
</dbReference>
<dbReference type="CDD" id="cd02696">
    <property type="entry name" value="MurNAc-LAA"/>
    <property type="match status" value="1"/>
</dbReference>
<dbReference type="CDD" id="cd00118">
    <property type="entry name" value="LysM"/>
    <property type="match status" value="1"/>
</dbReference>
<dbReference type="InterPro" id="IPR018392">
    <property type="entry name" value="LysM"/>
</dbReference>
<dbReference type="GO" id="GO:0008745">
    <property type="term" value="F:N-acetylmuramoyl-L-alanine amidase activity"/>
    <property type="evidence" value="ECO:0007669"/>
    <property type="project" value="UniProtKB-EC"/>
</dbReference>
<dbReference type="InterPro" id="IPR021731">
    <property type="entry name" value="AMIN_dom"/>
</dbReference>
<keyword evidence="8" id="KW-0961">Cell wall biogenesis/degradation</keyword>
<evidence type="ECO:0000256" key="1">
    <source>
        <dbReference type="ARBA" id="ARBA00001561"/>
    </source>
</evidence>
<feature type="domain" description="LysM" evidence="11">
    <location>
        <begin position="381"/>
        <end position="424"/>
    </location>
</feature>
<dbReference type="RefSeq" id="WP_092991825.1">
    <property type="nucleotide sequence ID" value="NZ_FMWD01000001.1"/>
</dbReference>
<evidence type="ECO:0000256" key="4">
    <source>
        <dbReference type="ARBA" id="ARBA00011901"/>
    </source>
</evidence>
<feature type="signal peptide" evidence="10">
    <location>
        <begin position="1"/>
        <end position="21"/>
    </location>
</feature>
<dbReference type="PANTHER" id="PTHR30404">
    <property type="entry name" value="N-ACETYLMURAMOYL-L-ALANINE AMIDASE"/>
    <property type="match status" value="1"/>
</dbReference>
<name>A0A1G5PKF5_9GAMM</name>
<evidence type="ECO:0000256" key="5">
    <source>
        <dbReference type="ARBA" id="ARBA00022729"/>
    </source>
</evidence>
<accession>A0A1G5PKF5</accession>
<comment type="similarity">
    <text evidence="3">Belongs to the N-acetylmuramoyl-L-alanine amidase 3 family.</text>
</comment>
<dbReference type="SMART" id="SM00257">
    <property type="entry name" value="LysM"/>
    <property type="match status" value="1"/>
</dbReference>
<dbReference type="Pfam" id="PF01476">
    <property type="entry name" value="LysM"/>
    <property type="match status" value="1"/>
</dbReference>
<dbReference type="GO" id="GO:0030288">
    <property type="term" value="C:outer membrane-bounded periplasmic space"/>
    <property type="evidence" value="ECO:0007669"/>
    <property type="project" value="TreeGrafter"/>
</dbReference>
<evidence type="ECO:0000256" key="3">
    <source>
        <dbReference type="ARBA" id="ARBA00010860"/>
    </source>
</evidence>
<dbReference type="SMART" id="SM00646">
    <property type="entry name" value="Ami_3"/>
    <property type="match status" value="1"/>
</dbReference>
<reference evidence="12 13" key="1">
    <citation type="submission" date="2016-10" db="EMBL/GenBank/DDBJ databases">
        <authorList>
            <person name="de Groot N.N."/>
        </authorList>
    </citation>
    <scope>NUCLEOTIDE SEQUENCE [LARGE SCALE GENOMIC DNA]</scope>
    <source>
        <strain evidence="12 13">HLD2</strain>
    </source>
</reference>
<dbReference type="Gene3D" id="3.40.630.40">
    <property type="entry name" value="Zn-dependent exopeptidases"/>
    <property type="match status" value="1"/>
</dbReference>
<keyword evidence="5 10" id="KW-0732">Signal</keyword>
<keyword evidence="7" id="KW-0378">Hydrolase</keyword>
<evidence type="ECO:0000256" key="2">
    <source>
        <dbReference type="ARBA" id="ARBA00004418"/>
    </source>
</evidence>
<dbReference type="EMBL" id="FMWD01000001">
    <property type="protein sequence ID" value="SCZ49846.1"/>
    <property type="molecule type" value="Genomic_DNA"/>
</dbReference>
<dbReference type="GO" id="GO:0009253">
    <property type="term" value="P:peptidoglycan catabolic process"/>
    <property type="evidence" value="ECO:0007669"/>
    <property type="project" value="InterPro"/>
</dbReference>
<dbReference type="InterPro" id="IPR036779">
    <property type="entry name" value="LysM_dom_sf"/>
</dbReference>
<dbReference type="Gene3D" id="3.10.350.10">
    <property type="entry name" value="LysM domain"/>
    <property type="match status" value="1"/>
</dbReference>
<comment type="subcellular location">
    <subcellularLocation>
        <location evidence="2">Periplasm</location>
    </subcellularLocation>
</comment>
<evidence type="ECO:0000313" key="13">
    <source>
        <dbReference type="Proteomes" id="UP000199648"/>
    </source>
</evidence>
<comment type="catalytic activity">
    <reaction evidence="1">
        <text>Hydrolyzes the link between N-acetylmuramoyl residues and L-amino acid residues in certain cell-wall glycopeptides.</text>
        <dbReference type="EC" id="3.5.1.28"/>
    </reaction>
</comment>
<evidence type="ECO:0000256" key="7">
    <source>
        <dbReference type="ARBA" id="ARBA00022801"/>
    </source>
</evidence>
<evidence type="ECO:0000256" key="10">
    <source>
        <dbReference type="SAM" id="SignalP"/>
    </source>
</evidence>
<evidence type="ECO:0000259" key="11">
    <source>
        <dbReference type="PROSITE" id="PS51782"/>
    </source>
</evidence>
<proteinExistence type="inferred from homology"/>
<dbReference type="Proteomes" id="UP000199648">
    <property type="component" value="Unassembled WGS sequence"/>
</dbReference>
<dbReference type="FunFam" id="3.40.630.40:FF:000001">
    <property type="entry name" value="N-acetylmuramoyl-L-alanine amidase"/>
    <property type="match status" value="1"/>
</dbReference>
<organism evidence="12 13">
    <name type="scientific">Thiohalomonas denitrificans</name>
    <dbReference type="NCBI Taxonomy" id="415747"/>
    <lineage>
        <taxon>Bacteria</taxon>
        <taxon>Pseudomonadati</taxon>
        <taxon>Pseudomonadota</taxon>
        <taxon>Gammaproteobacteria</taxon>
        <taxon>Thiohalomonadales</taxon>
        <taxon>Thiohalomonadaceae</taxon>
        <taxon>Thiohalomonas</taxon>
    </lineage>
</organism>
<dbReference type="Pfam" id="PF01520">
    <property type="entry name" value="Amidase_3"/>
    <property type="match status" value="1"/>
</dbReference>
<dbReference type="SUPFAM" id="SSF54106">
    <property type="entry name" value="LysM domain"/>
    <property type="match status" value="1"/>
</dbReference>
<dbReference type="OrthoDB" id="9806267at2"/>
<dbReference type="STRING" id="415747.SAMN03097708_00277"/>